<keyword evidence="2" id="KW-1185">Reference proteome</keyword>
<reference evidence="1" key="1">
    <citation type="journal article" date="2021" name="Front. Microbiol.">
        <title>Comprehensive Comparative Genomics and Phenotyping of Methylobacterium Species.</title>
        <authorList>
            <person name="Alessa O."/>
            <person name="Ogura Y."/>
            <person name="Fujitani Y."/>
            <person name="Takami H."/>
            <person name="Hayashi T."/>
            <person name="Sahin N."/>
            <person name="Tani A."/>
        </authorList>
    </citation>
    <scope>NUCLEOTIDE SEQUENCE</scope>
    <source>
        <strain evidence="1">DSM 23632</strain>
    </source>
</reference>
<evidence type="ECO:0000313" key="2">
    <source>
        <dbReference type="Proteomes" id="UP001055057"/>
    </source>
</evidence>
<accession>A0ABQ4TY79</accession>
<organism evidence="1 2">
    <name type="scientific">Methylobacterium trifolii</name>
    <dbReference type="NCBI Taxonomy" id="1003092"/>
    <lineage>
        <taxon>Bacteria</taxon>
        <taxon>Pseudomonadati</taxon>
        <taxon>Pseudomonadota</taxon>
        <taxon>Alphaproteobacteria</taxon>
        <taxon>Hyphomicrobiales</taxon>
        <taxon>Methylobacteriaceae</taxon>
        <taxon>Methylobacterium</taxon>
    </lineage>
</organism>
<proteinExistence type="predicted"/>
<evidence type="ECO:0000313" key="1">
    <source>
        <dbReference type="EMBL" id="GJE59577.1"/>
    </source>
</evidence>
<dbReference type="Proteomes" id="UP001055057">
    <property type="component" value="Unassembled WGS sequence"/>
</dbReference>
<comment type="caution">
    <text evidence="1">The sequence shown here is derived from an EMBL/GenBank/DDBJ whole genome shotgun (WGS) entry which is preliminary data.</text>
</comment>
<name>A0ABQ4TY79_9HYPH</name>
<dbReference type="EMBL" id="BPRB01000085">
    <property type="protein sequence ID" value="GJE59577.1"/>
    <property type="molecule type" value="Genomic_DNA"/>
</dbReference>
<sequence length="39" mass="4694">MLSPYTRHQARIIARGQIEIVDDIAGQVNRLTLWLRRWF</sequence>
<gene>
    <name evidence="1" type="ORF">MPOCJGCO_1673</name>
</gene>
<protein>
    <submittedName>
        <fullName evidence="1">Uncharacterized protein</fullName>
    </submittedName>
</protein>
<reference evidence="1" key="2">
    <citation type="submission" date="2021-08" db="EMBL/GenBank/DDBJ databases">
        <authorList>
            <person name="Tani A."/>
            <person name="Ola A."/>
            <person name="Ogura Y."/>
            <person name="Katsura K."/>
            <person name="Hayashi T."/>
        </authorList>
    </citation>
    <scope>NUCLEOTIDE SEQUENCE</scope>
    <source>
        <strain evidence="1">DSM 23632</strain>
    </source>
</reference>